<gene>
    <name evidence="2" type="ORF">HYPSUDRAFT_50777</name>
</gene>
<dbReference type="STRING" id="945553.A0A0D2MZ03"/>
<feature type="compositionally biased region" description="Low complexity" evidence="1">
    <location>
        <begin position="403"/>
        <end position="433"/>
    </location>
</feature>
<feature type="compositionally biased region" description="Basic and acidic residues" evidence="1">
    <location>
        <begin position="55"/>
        <end position="66"/>
    </location>
</feature>
<dbReference type="OMA" id="HYASICH"/>
<proteinExistence type="predicted"/>
<dbReference type="OrthoDB" id="3001436at2759"/>
<feature type="region of interest" description="Disordered" evidence="1">
    <location>
        <begin position="153"/>
        <end position="241"/>
    </location>
</feature>
<dbReference type="AlphaFoldDB" id="A0A0D2MZ03"/>
<feature type="compositionally biased region" description="Low complexity" evidence="1">
    <location>
        <begin position="446"/>
        <end position="487"/>
    </location>
</feature>
<dbReference type="Proteomes" id="UP000054270">
    <property type="component" value="Unassembled WGS sequence"/>
</dbReference>
<feature type="region of interest" description="Disordered" evidence="1">
    <location>
        <begin position="347"/>
        <end position="487"/>
    </location>
</feature>
<protein>
    <submittedName>
        <fullName evidence="2">Uncharacterized protein</fullName>
    </submittedName>
</protein>
<keyword evidence="3" id="KW-1185">Reference proteome</keyword>
<name>A0A0D2MZ03_HYPSF</name>
<organism evidence="2 3">
    <name type="scientific">Hypholoma sublateritium (strain FD-334 SS-4)</name>
    <dbReference type="NCBI Taxonomy" id="945553"/>
    <lineage>
        <taxon>Eukaryota</taxon>
        <taxon>Fungi</taxon>
        <taxon>Dikarya</taxon>
        <taxon>Basidiomycota</taxon>
        <taxon>Agaricomycotina</taxon>
        <taxon>Agaricomycetes</taxon>
        <taxon>Agaricomycetidae</taxon>
        <taxon>Agaricales</taxon>
        <taxon>Agaricineae</taxon>
        <taxon>Strophariaceae</taxon>
        <taxon>Hypholoma</taxon>
    </lineage>
</organism>
<evidence type="ECO:0000313" key="2">
    <source>
        <dbReference type="EMBL" id="KJA29348.1"/>
    </source>
</evidence>
<sequence>MDAPIAYSLDELTWLKASELLDLPPTPPPKATVFIHHSESGSSSSAPSRRYAPTRPKDAPRAEWIYRRPKSPTATRPGTRPRPRPQTGYLPHRNYHAPTAASLARTISSASSTRTACAALEPQPSTSSSASSSASSTGGPFWTALLHPRARAERAVPALRTIPSTSQLSLSTPPRPKRAPPRPPSVSSSLSSTSSGSPVSTSSRSESPITPASGSPTSSPHVPHRRRPRAPLPALPEWRLGTSASCPPPARSILARTPSVSTRDSAHASAKCVTFAAAPTVHYARPGLWDADPFAFPAAVGPGAYGYAFADCETMGIDVDGMDVDADPFANYQARAVHALDPARLRGGGGGVPVRARQTPATASPPPAARGLRRLMSRARAAEPTTRVSTATFVPSSLPSPPLASGATAGAPSATAMSTSYPTQTGTQTQSSTPARPRPAISAPYALGARPSASRSAASLRSAPSMESVRSARSAAARSVRSVRSEAGAGALRAWLGRALGWGDADSEA</sequence>
<dbReference type="EMBL" id="KN817519">
    <property type="protein sequence ID" value="KJA29348.1"/>
    <property type="molecule type" value="Genomic_DNA"/>
</dbReference>
<feature type="compositionally biased region" description="Low complexity" evidence="1">
    <location>
        <begin position="185"/>
        <end position="211"/>
    </location>
</feature>
<evidence type="ECO:0000313" key="3">
    <source>
        <dbReference type="Proteomes" id="UP000054270"/>
    </source>
</evidence>
<evidence type="ECO:0000256" key="1">
    <source>
        <dbReference type="SAM" id="MobiDB-lite"/>
    </source>
</evidence>
<feature type="compositionally biased region" description="Low complexity" evidence="1">
    <location>
        <begin position="163"/>
        <end position="172"/>
    </location>
</feature>
<reference evidence="3" key="1">
    <citation type="submission" date="2014-04" db="EMBL/GenBank/DDBJ databases">
        <title>Evolutionary Origins and Diversification of the Mycorrhizal Mutualists.</title>
        <authorList>
            <consortium name="DOE Joint Genome Institute"/>
            <consortium name="Mycorrhizal Genomics Consortium"/>
            <person name="Kohler A."/>
            <person name="Kuo A."/>
            <person name="Nagy L.G."/>
            <person name="Floudas D."/>
            <person name="Copeland A."/>
            <person name="Barry K.W."/>
            <person name="Cichocki N."/>
            <person name="Veneault-Fourrey C."/>
            <person name="LaButti K."/>
            <person name="Lindquist E.A."/>
            <person name="Lipzen A."/>
            <person name="Lundell T."/>
            <person name="Morin E."/>
            <person name="Murat C."/>
            <person name="Riley R."/>
            <person name="Ohm R."/>
            <person name="Sun H."/>
            <person name="Tunlid A."/>
            <person name="Henrissat B."/>
            <person name="Grigoriev I.V."/>
            <person name="Hibbett D.S."/>
            <person name="Martin F."/>
        </authorList>
    </citation>
    <scope>NUCLEOTIDE SEQUENCE [LARGE SCALE GENOMIC DNA]</scope>
    <source>
        <strain evidence="3">FD-334 SS-4</strain>
    </source>
</reference>
<feature type="compositionally biased region" description="Low complexity" evidence="1">
    <location>
        <begin position="99"/>
        <end position="137"/>
    </location>
</feature>
<feature type="region of interest" description="Disordered" evidence="1">
    <location>
        <begin position="23"/>
        <end position="138"/>
    </location>
</feature>
<accession>A0A0D2MZ03</accession>